<comment type="caution">
    <text evidence="1">The sequence shown here is derived from an EMBL/GenBank/DDBJ whole genome shotgun (WGS) entry which is preliminary data.</text>
</comment>
<accession>A0A4C1SIB1</accession>
<protein>
    <submittedName>
        <fullName evidence="1">Uncharacterized protein</fullName>
    </submittedName>
</protein>
<evidence type="ECO:0000313" key="2">
    <source>
        <dbReference type="Proteomes" id="UP000299102"/>
    </source>
</evidence>
<dbReference type="Proteomes" id="UP000299102">
    <property type="component" value="Unassembled WGS sequence"/>
</dbReference>
<keyword evidence="2" id="KW-1185">Reference proteome</keyword>
<reference evidence="1 2" key="1">
    <citation type="journal article" date="2019" name="Commun. Biol.">
        <title>The bagworm genome reveals a unique fibroin gene that provides high tensile strength.</title>
        <authorList>
            <person name="Kono N."/>
            <person name="Nakamura H."/>
            <person name="Ohtoshi R."/>
            <person name="Tomita M."/>
            <person name="Numata K."/>
            <person name="Arakawa K."/>
        </authorList>
    </citation>
    <scope>NUCLEOTIDE SEQUENCE [LARGE SCALE GENOMIC DNA]</scope>
</reference>
<name>A0A4C1SIB1_EUMVA</name>
<proteinExistence type="predicted"/>
<evidence type="ECO:0000313" key="1">
    <source>
        <dbReference type="EMBL" id="GBP01734.1"/>
    </source>
</evidence>
<gene>
    <name evidence="1" type="ORF">EVAR_67593_1</name>
</gene>
<dbReference type="EMBL" id="BGZK01003475">
    <property type="protein sequence ID" value="GBP01734.1"/>
    <property type="molecule type" value="Genomic_DNA"/>
</dbReference>
<sequence>MVWSTSYLCSTRDGIWHNTSIWQCRIWYINSCSNVSAHTRRFGGFGTTSSNTTTAPTLGGFGNFGAGVTQTSQAPNLFGTSTATSTGFGGFGNVPSTSAAPNFGSLVQLQRAQLALVLGLHQPHQLRQRLVDLELKLRRVALEDLVQVNYFQVVYIYHTHYIDSQTSLA</sequence>
<organism evidence="1 2">
    <name type="scientific">Eumeta variegata</name>
    <name type="common">Bagworm moth</name>
    <name type="synonym">Eumeta japonica</name>
    <dbReference type="NCBI Taxonomy" id="151549"/>
    <lineage>
        <taxon>Eukaryota</taxon>
        <taxon>Metazoa</taxon>
        <taxon>Ecdysozoa</taxon>
        <taxon>Arthropoda</taxon>
        <taxon>Hexapoda</taxon>
        <taxon>Insecta</taxon>
        <taxon>Pterygota</taxon>
        <taxon>Neoptera</taxon>
        <taxon>Endopterygota</taxon>
        <taxon>Lepidoptera</taxon>
        <taxon>Glossata</taxon>
        <taxon>Ditrysia</taxon>
        <taxon>Tineoidea</taxon>
        <taxon>Psychidae</taxon>
        <taxon>Oiketicinae</taxon>
        <taxon>Eumeta</taxon>
    </lineage>
</organism>
<dbReference type="AlphaFoldDB" id="A0A4C1SIB1"/>